<reference evidence="2" key="1">
    <citation type="submission" date="2021-06" db="EMBL/GenBank/DDBJ databases">
        <title>New haloarchaea isolates fom saline soil.</title>
        <authorList>
            <person name="Duran-Viseras A."/>
            <person name="Sanchez-Porro C.S."/>
            <person name="Ventosa A."/>
        </authorList>
    </citation>
    <scope>NUCLEOTIDE SEQUENCE</scope>
    <source>
        <strain evidence="2">JCM 18369</strain>
    </source>
</reference>
<gene>
    <name evidence="2" type="ORF">KTS37_09600</name>
</gene>
<dbReference type="InterPro" id="IPR036388">
    <property type="entry name" value="WH-like_DNA-bd_sf"/>
</dbReference>
<organism evidence="2 3">
    <name type="scientific">Haloarcula salina</name>
    <dbReference type="NCBI Taxonomy" id="1429914"/>
    <lineage>
        <taxon>Archaea</taxon>
        <taxon>Methanobacteriati</taxon>
        <taxon>Methanobacteriota</taxon>
        <taxon>Stenosarchaea group</taxon>
        <taxon>Halobacteria</taxon>
        <taxon>Halobacteriales</taxon>
        <taxon>Haloarculaceae</taxon>
        <taxon>Haloarcula</taxon>
    </lineage>
</organism>
<dbReference type="InterPro" id="IPR036390">
    <property type="entry name" value="WH_DNA-bd_sf"/>
</dbReference>
<dbReference type="SUPFAM" id="SSF46785">
    <property type="entry name" value="Winged helix' DNA-binding domain"/>
    <property type="match status" value="1"/>
</dbReference>
<proteinExistence type="predicted"/>
<feature type="region of interest" description="Disordered" evidence="1">
    <location>
        <begin position="105"/>
        <end position="139"/>
    </location>
</feature>
<dbReference type="InterPro" id="IPR011991">
    <property type="entry name" value="ArsR-like_HTH"/>
</dbReference>
<protein>
    <submittedName>
        <fullName evidence="2">Winged helix-turn-helix domain-containing protein</fullName>
    </submittedName>
</protein>
<dbReference type="Gene3D" id="1.10.10.10">
    <property type="entry name" value="Winged helix-like DNA-binding domain superfamily/Winged helix DNA-binding domain"/>
    <property type="match status" value="1"/>
</dbReference>
<dbReference type="EMBL" id="JAHQXE010000003">
    <property type="protein sequence ID" value="MBV0902041.1"/>
    <property type="molecule type" value="Genomic_DNA"/>
</dbReference>
<accession>A0AA41G233</accession>
<evidence type="ECO:0000313" key="3">
    <source>
        <dbReference type="Proteomes" id="UP001166304"/>
    </source>
</evidence>
<dbReference type="RefSeq" id="WP_162413769.1">
    <property type="nucleotide sequence ID" value="NZ_JAHQXE010000003.1"/>
</dbReference>
<feature type="compositionally biased region" description="Acidic residues" evidence="1">
    <location>
        <begin position="114"/>
        <end position="127"/>
    </location>
</feature>
<name>A0AA41G233_9EURY</name>
<comment type="caution">
    <text evidence="2">The sequence shown here is derived from an EMBL/GenBank/DDBJ whole genome shotgun (WGS) entry which is preliminary data.</text>
</comment>
<keyword evidence="3" id="KW-1185">Reference proteome</keyword>
<evidence type="ECO:0000313" key="2">
    <source>
        <dbReference type="EMBL" id="MBV0902041.1"/>
    </source>
</evidence>
<dbReference type="CDD" id="cd00090">
    <property type="entry name" value="HTH_ARSR"/>
    <property type="match status" value="1"/>
</dbReference>
<dbReference type="Proteomes" id="UP001166304">
    <property type="component" value="Unassembled WGS sequence"/>
</dbReference>
<sequence>MSKEWDPETVFEVLGSEEVRRILAAANVDPVSVQALADRLDASEPTVYRRVNVCQEYDLLREETRVDADGNHYKVYETALERVCFELDGGVFEVDIQLRRELVDESTAVREGGESDAEAESEGDDEPGAGGATQDADEA</sequence>
<evidence type="ECO:0000256" key="1">
    <source>
        <dbReference type="SAM" id="MobiDB-lite"/>
    </source>
</evidence>
<dbReference type="AlphaFoldDB" id="A0AA41G233"/>